<dbReference type="PANTHER" id="PTHR12138">
    <property type="entry name" value="PRIMATE-EXPANDED PROTEIN FAMILY"/>
    <property type="match status" value="1"/>
</dbReference>
<dbReference type="Proteomes" id="UP000236370">
    <property type="component" value="Unassembled WGS sequence"/>
</dbReference>
<evidence type="ECO:0000313" key="2">
    <source>
        <dbReference type="EMBL" id="PNI22672.1"/>
    </source>
</evidence>
<reference evidence="2 3" key="1">
    <citation type="submission" date="2017-12" db="EMBL/GenBank/DDBJ databases">
        <title>High-resolution comparative analysis of great ape genomes.</title>
        <authorList>
            <person name="Pollen A."/>
            <person name="Hastie A."/>
            <person name="Hormozdiari F."/>
            <person name="Dougherty M."/>
            <person name="Liu R."/>
            <person name="Chaisson M."/>
            <person name="Hoppe E."/>
            <person name="Hill C."/>
            <person name="Pang A."/>
            <person name="Hillier L."/>
            <person name="Baker C."/>
            <person name="Armstrong J."/>
            <person name="Shendure J."/>
            <person name="Paten B."/>
            <person name="Wilson R."/>
            <person name="Chao H."/>
            <person name="Schneider V."/>
            <person name="Ventura M."/>
            <person name="Kronenberg Z."/>
            <person name="Murali S."/>
            <person name="Gordon D."/>
            <person name="Cantsilieris S."/>
            <person name="Munson K."/>
            <person name="Nelson B."/>
            <person name="Raja A."/>
            <person name="Underwood J."/>
            <person name="Diekhans M."/>
            <person name="Fiddes I."/>
            <person name="Haussler D."/>
            <person name="Eichler E."/>
        </authorList>
    </citation>
    <scope>NUCLEOTIDE SEQUENCE [LARGE SCALE GENOMIC DNA]</scope>
    <source>
        <strain evidence="2">Yerkes chimp pedigree #C0471</strain>
    </source>
</reference>
<evidence type="ECO:0000313" key="3">
    <source>
        <dbReference type="Proteomes" id="UP000236370"/>
    </source>
</evidence>
<dbReference type="EMBL" id="NBAG03000455">
    <property type="protein sequence ID" value="PNI22672.1"/>
    <property type="molecule type" value="Genomic_DNA"/>
</dbReference>
<feature type="region of interest" description="Disordered" evidence="1">
    <location>
        <begin position="1"/>
        <end position="27"/>
    </location>
</feature>
<gene>
    <name evidence="2" type="ORF">CK820_G0047141</name>
</gene>
<feature type="compositionally biased region" description="Polar residues" evidence="1">
    <location>
        <begin position="60"/>
        <end position="73"/>
    </location>
</feature>
<proteinExistence type="predicted"/>
<dbReference type="AlphaFoldDB" id="A0A2J8JIR7"/>
<comment type="caution">
    <text evidence="2">The sequence shown here is derived from an EMBL/GenBank/DDBJ whole genome shotgun (WGS) entry which is preliminary data.</text>
</comment>
<sequence>MPERDSEPFSNPLAPDGHDVDDPHSFHQLECSGAISAHHNLRLPGSSNSPASASRVAGITDQNSPMKTSGNFS</sequence>
<organism evidence="2 3">
    <name type="scientific">Pan troglodytes</name>
    <name type="common">Chimpanzee</name>
    <dbReference type="NCBI Taxonomy" id="9598"/>
    <lineage>
        <taxon>Eukaryota</taxon>
        <taxon>Metazoa</taxon>
        <taxon>Chordata</taxon>
        <taxon>Craniata</taxon>
        <taxon>Vertebrata</taxon>
        <taxon>Euteleostomi</taxon>
        <taxon>Mammalia</taxon>
        <taxon>Eutheria</taxon>
        <taxon>Euarchontoglires</taxon>
        <taxon>Primates</taxon>
        <taxon>Haplorrhini</taxon>
        <taxon>Catarrhini</taxon>
        <taxon>Hominidae</taxon>
        <taxon>Pan</taxon>
    </lineage>
</organism>
<name>A0A2J8JIR7_PANTR</name>
<dbReference type="PANTHER" id="PTHR12138:SF162">
    <property type="entry name" value="CHROMOSOME UNDETERMINED SCAFFOLD_275, WHOLE GENOME SHOTGUN SEQUENCE"/>
    <property type="match status" value="1"/>
</dbReference>
<protein>
    <submittedName>
        <fullName evidence="2">IK isoform 3</fullName>
    </submittedName>
</protein>
<feature type="region of interest" description="Disordered" evidence="1">
    <location>
        <begin position="39"/>
        <end position="73"/>
    </location>
</feature>
<feature type="compositionally biased region" description="Basic and acidic residues" evidence="1">
    <location>
        <begin position="16"/>
        <end position="27"/>
    </location>
</feature>
<evidence type="ECO:0000256" key="1">
    <source>
        <dbReference type="SAM" id="MobiDB-lite"/>
    </source>
</evidence>
<accession>A0A2J8JIR7</accession>